<feature type="signal peptide" evidence="1">
    <location>
        <begin position="1"/>
        <end position="26"/>
    </location>
</feature>
<feature type="chain" id="PRO_5045683241" evidence="1">
    <location>
        <begin position="27"/>
        <end position="318"/>
    </location>
</feature>
<dbReference type="Pfam" id="PF00041">
    <property type="entry name" value="fn3"/>
    <property type="match status" value="1"/>
</dbReference>
<dbReference type="SUPFAM" id="SSF49265">
    <property type="entry name" value="Fibronectin type III"/>
    <property type="match status" value="1"/>
</dbReference>
<dbReference type="EMBL" id="JAGRPV010000001">
    <property type="protein sequence ID" value="MDI4647385.1"/>
    <property type="molecule type" value="Genomic_DNA"/>
</dbReference>
<keyword evidence="4" id="KW-1185">Reference proteome</keyword>
<reference evidence="3" key="1">
    <citation type="submission" date="2023-04" db="EMBL/GenBank/DDBJ databases">
        <title>Comparative genomic analysis of Cohnella hashimotonis sp. nov., isolated from the International Space Station.</title>
        <authorList>
            <person name="Venkateswaran K."/>
            <person name="Simpson A."/>
        </authorList>
    </citation>
    <scope>NUCLEOTIDE SEQUENCE</scope>
    <source>
        <strain evidence="3">F6_2S_P_1</strain>
    </source>
</reference>
<protein>
    <submittedName>
        <fullName evidence="3">Fibronectin type III domain-containing protein</fullName>
    </submittedName>
</protein>
<dbReference type="InterPro" id="IPR003961">
    <property type="entry name" value="FN3_dom"/>
</dbReference>
<evidence type="ECO:0000313" key="3">
    <source>
        <dbReference type="EMBL" id="MDI4647385.1"/>
    </source>
</evidence>
<evidence type="ECO:0000313" key="4">
    <source>
        <dbReference type="Proteomes" id="UP001161691"/>
    </source>
</evidence>
<comment type="caution">
    <text evidence="3">The sequence shown here is derived from an EMBL/GenBank/DDBJ whole genome shotgun (WGS) entry which is preliminary data.</text>
</comment>
<gene>
    <name evidence="3" type="ORF">KB449_20580</name>
</gene>
<proteinExistence type="predicted"/>
<sequence>MKKIVLMLFALALLVPFIGVQEKASAYTGGLIAPNPLKDAVHLVTAVYTDNNESTGVTISGTNFIWYEFDAPKTIRSFKAKANWDIDLEFYDSNNVLLRTEHFLWKNSTDAQHVDLSQSVSNVSKVIFKPKVSMYIWELDVFDSLSTGPVVGTPGTLSAAPLDASVSLNWSAVSGSTSYIIKRSKIAGGPYTTIATAVTGTSYNDTGLTNGTKYYYVVTAINTSGESGNSNEASATPTAPISSGRALLTIHLVGGAEKEYDLSAVELDNFLDWTDSATQSSRYKFVKTWNKGPFKARAEYIVYGKIVNFDVDEYEPAQ</sequence>
<name>A0ABT6TKM8_9BACL</name>
<dbReference type="CDD" id="cd00063">
    <property type="entry name" value="FN3"/>
    <property type="match status" value="1"/>
</dbReference>
<dbReference type="PROSITE" id="PS50853">
    <property type="entry name" value="FN3"/>
    <property type="match status" value="1"/>
</dbReference>
<dbReference type="Gene3D" id="2.60.40.10">
    <property type="entry name" value="Immunoglobulins"/>
    <property type="match status" value="1"/>
</dbReference>
<dbReference type="SMART" id="SM00060">
    <property type="entry name" value="FN3"/>
    <property type="match status" value="1"/>
</dbReference>
<accession>A0ABT6TKM8</accession>
<dbReference type="InterPro" id="IPR013783">
    <property type="entry name" value="Ig-like_fold"/>
</dbReference>
<dbReference type="Proteomes" id="UP001161691">
    <property type="component" value="Unassembled WGS sequence"/>
</dbReference>
<evidence type="ECO:0000259" key="2">
    <source>
        <dbReference type="PROSITE" id="PS50853"/>
    </source>
</evidence>
<feature type="domain" description="Fibronectin type-III" evidence="2">
    <location>
        <begin position="150"/>
        <end position="241"/>
    </location>
</feature>
<dbReference type="RefSeq" id="WP_282910156.1">
    <property type="nucleotide sequence ID" value="NZ_JAGRPV010000001.1"/>
</dbReference>
<keyword evidence="1" id="KW-0732">Signal</keyword>
<evidence type="ECO:0000256" key="1">
    <source>
        <dbReference type="SAM" id="SignalP"/>
    </source>
</evidence>
<dbReference type="InterPro" id="IPR036116">
    <property type="entry name" value="FN3_sf"/>
</dbReference>
<organism evidence="3 4">
    <name type="scientific">Cohnella hashimotonis</name>
    <dbReference type="NCBI Taxonomy" id="2826895"/>
    <lineage>
        <taxon>Bacteria</taxon>
        <taxon>Bacillati</taxon>
        <taxon>Bacillota</taxon>
        <taxon>Bacilli</taxon>
        <taxon>Bacillales</taxon>
        <taxon>Paenibacillaceae</taxon>
        <taxon>Cohnella</taxon>
    </lineage>
</organism>